<organism evidence="1 2">
    <name type="scientific">Rhizoctonia solani</name>
    <dbReference type="NCBI Taxonomy" id="456999"/>
    <lineage>
        <taxon>Eukaryota</taxon>
        <taxon>Fungi</taxon>
        <taxon>Dikarya</taxon>
        <taxon>Basidiomycota</taxon>
        <taxon>Agaricomycotina</taxon>
        <taxon>Agaricomycetes</taxon>
        <taxon>Cantharellales</taxon>
        <taxon>Ceratobasidiaceae</taxon>
        <taxon>Rhizoctonia</taxon>
    </lineage>
</organism>
<protein>
    <recommendedName>
        <fullName evidence="3">F-box domain-containing protein</fullName>
    </recommendedName>
</protein>
<dbReference type="AlphaFoldDB" id="A0A8H3AX62"/>
<dbReference type="Proteomes" id="UP000663861">
    <property type="component" value="Unassembled WGS sequence"/>
</dbReference>
<evidence type="ECO:0000313" key="1">
    <source>
        <dbReference type="EMBL" id="CAE6442584.1"/>
    </source>
</evidence>
<reference evidence="1" key="1">
    <citation type="submission" date="2021-01" db="EMBL/GenBank/DDBJ databases">
        <authorList>
            <person name="Kaushik A."/>
        </authorList>
    </citation>
    <scope>NUCLEOTIDE SEQUENCE</scope>
    <source>
        <strain evidence="1">AG4-RS23</strain>
    </source>
</reference>
<sequence>MPDLLSMLKIGLIKELSHASDQLESAMGRYAEACAAILDYHGTNGDTAQDLLDNVMAELPRAFNYKSTLQKAMVFMWRVRNQSPSFVPISLLPPEILSRIFCFSERCCLPKSRITRRDAHNNGQLVYPEVALEVCHRWRQAALASHDLWSHIDIDLTSGSEGKLFSRALALSARSKQVSIDLHTRIDFYCRDDQRFVDFCHSIVPRTRSFDFQCDGRSSLPRNPLSLWASMLSWATPGTLKTLFIDAQPMREPGFVTLNDPAPSNYDARLLQIMPVSEQIFEDILSPITSLKLDGMYPYWTSRAYVGLIELDLKTSNNTNISISEFELANVLRASPGLRVFRFRFKMTFEWGITSTTPDPIHLNYLEIIQLGGRYPIAQETILRMISIHPGQLPLQMLAEVTEHFSLLSPYWDQFLGFITRSKITQLQIQGVAPFKIHLGLSELSLFPLLPQLQILTWVRLCLARDVKNFLEITMQLPSSHCFRRMIPPTEPFASYAWPNAGSTGTIFDICLRYTQRIP</sequence>
<proteinExistence type="predicted"/>
<evidence type="ECO:0008006" key="3">
    <source>
        <dbReference type="Google" id="ProtNLM"/>
    </source>
</evidence>
<gene>
    <name evidence="1" type="ORF">RDB_LOCUS42645</name>
</gene>
<accession>A0A8H3AX62</accession>
<dbReference type="EMBL" id="CAJMWY010000655">
    <property type="protein sequence ID" value="CAE6442584.1"/>
    <property type="molecule type" value="Genomic_DNA"/>
</dbReference>
<name>A0A8H3AX62_9AGAM</name>
<comment type="caution">
    <text evidence="1">The sequence shown here is derived from an EMBL/GenBank/DDBJ whole genome shotgun (WGS) entry which is preliminary data.</text>
</comment>
<evidence type="ECO:0000313" key="2">
    <source>
        <dbReference type="Proteomes" id="UP000663861"/>
    </source>
</evidence>